<dbReference type="InterPro" id="IPR041268">
    <property type="entry name" value="HU-CCDC81_bac_2"/>
</dbReference>
<evidence type="ECO:0000313" key="5">
    <source>
        <dbReference type="EMBL" id="MBO8485601.1"/>
    </source>
</evidence>
<feature type="transmembrane region" description="Helical" evidence="2">
    <location>
        <begin position="267"/>
        <end position="292"/>
    </location>
</feature>
<feature type="domain" description="CCDC81-like prokaryotic HU" evidence="4">
    <location>
        <begin position="61"/>
        <end position="124"/>
    </location>
</feature>
<evidence type="ECO:0000256" key="1">
    <source>
        <dbReference type="SAM" id="MobiDB-lite"/>
    </source>
</evidence>
<organism evidence="5 6">
    <name type="scientific">Candidatus Cryptobacteroides excrementavium</name>
    <dbReference type="NCBI Taxonomy" id="2840759"/>
    <lineage>
        <taxon>Bacteria</taxon>
        <taxon>Pseudomonadati</taxon>
        <taxon>Bacteroidota</taxon>
        <taxon>Bacteroidia</taxon>
        <taxon>Bacteroidales</taxon>
        <taxon>Candidatus Cryptobacteroides</taxon>
    </lineage>
</organism>
<dbReference type="EMBL" id="JADILX010000073">
    <property type="protein sequence ID" value="MBO8485601.1"/>
    <property type="molecule type" value="Genomic_DNA"/>
</dbReference>
<dbReference type="Pfam" id="PF18174">
    <property type="entry name" value="HU-CCDC81_bac_1"/>
    <property type="match status" value="1"/>
</dbReference>
<dbReference type="Pfam" id="PF18175">
    <property type="entry name" value="HU-CCDC81_bac_2"/>
    <property type="match status" value="1"/>
</dbReference>
<feature type="domain" description="CCDC81-like prokaryotic HU" evidence="3">
    <location>
        <begin position="6"/>
        <end position="53"/>
    </location>
</feature>
<feature type="compositionally biased region" description="Acidic residues" evidence="1">
    <location>
        <begin position="183"/>
        <end position="199"/>
    </location>
</feature>
<keyword evidence="2" id="KW-1133">Transmembrane helix</keyword>
<dbReference type="Proteomes" id="UP000823750">
    <property type="component" value="Unassembled WGS sequence"/>
</dbReference>
<evidence type="ECO:0000313" key="6">
    <source>
        <dbReference type="Proteomes" id="UP000823750"/>
    </source>
</evidence>
<accession>A0A9D9NRQ2</accession>
<name>A0A9D9NRQ2_9BACT</name>
<comment type="caution">
    <text evidence="5">The sequence shown here is derived from an EMBL/GenBank/DDBJ whole genome shotgun (WGS) entry which is preliminary data.</text>
</comment>
<evidence type="ECO:0000259" key="3">
    <source>
        <dbReference type="Pfam" id="PF18174"/>
    </source>
</evidence>
<reference evidence="5" key="2">
    <citation type="journal article" date="2021" name="PeerJ">
        <title>Extensive microbial diversity within the chicken gut microbiome revealed by metagenomics and culture.</title>
        <authorList>
            <person name="Gilroy R."/>
            <person name="Ravi A."/>
            <person name="Getino M."/>
            <person name="Pursley I."/>
            <person name="Horton D.L."/>
            <person name="Alikhan N.F."/>
            <person name="Baker D."/>
            <person name="Gharbi K."/>
            <person name="Hall N."/>
            <person name="Watson M."/>
            <person name="Adriaenssens E.M."/>
            <person name="Foster-Nyarko E."/>
            <person name="Jarju S."/>
            <person name="Secka A."/>
            <person name="Antonio M."/>
            <person name="Oren A."/>
            <person name="Chaudhuri R.R."/>
            <person name="La Ragione R."/>
            <person name="Hildebrand F."/>
            <person name="Pallen M.J."/>
        </authorList>
    </citation>
    <scope>NUCLEOTIDE SEQUENCE</scope>
    <source>
        <strain evidence="5">B2-16538</strain>
    </source>
</reference>
<dbReference type="AlphaFoldDB" id="A0A9D9NRQ2"/>
<evidence type="ECO:0000256" key="2">
    <source>
        <dbReference type="SAM" id="Phobius"/>
    </source>
</evidence>
<evidence type="ECO:0000259" key="4">
    <source>
        <dbReference type="Pfam" id="PF18175"/>
    </source>
</evidence>
<protein>
    <recommendedName>
        <fullName evidence="7">CCDC81-like prokaryotic HU domain-containing protein</fullName>
    </recommendedName>
</protein>
<keyword evidence="2" id="KW-0472">Membrane</keyword>
<sequence length="314" mass="33969">MDIDLLSKMVRQLILEHDKVFLPGLGAFVAEIVPSTFSDKGYTVNPPYRRLSFRTRAEEDSLLAGLYAASNNVPADVAGRIILDFTTELGNVLKTKKTVVFPGLGRLRATKENNFFFVPDEDLDIYPDGFGLEPVSLKSHRPEEVAALVSGLHSVVSGQSEVSASSAVLPDVSGNADGRADGNTEDTMADPAGETDEPATQDQSSGCSEDMEMAETHGQVSDNDEDMEPQDPQTPQSQASAHAEDIQSDVVEGHSIDSAGVRNGKRLWIAVACVIGGLALLLLLYVVLTHIFPEFMNSVLYSPEELEIIRYGSR</sequence>
<gene>
    <name evidence="5" type="ORF">IAB78_04150</name>
</gene>
<feature type="compositionally biased region" description="Polar residues" evidence="1">
    <location>
        <begin position="231"/>
        <end position="240"/>
    </location>
</feature>
<evidence type="ECO:0008006" key="7">
    <source>
        <dbReference type="Google" id="ProtNLM"/>
    </source>
</evidence>
<reference evidence="5" key="1">
    <citation type="submission" date="2020-10" db="EMBL/GenBank/DDBJ databases">
        <authorList>
            <person name="Gilroy R."/>
        </authorList>
    </citation>
    <scope>NUCLEOTIDE SEQUENCE</scope>
    <source>
        <strain evidence="5">B2-16538</strain>
    </source>
</reference>
<proteinExistence type="predicted"/>
<keyword evidence="2" id="KW-0812">Transmembrane</keyword>
<dbReference type="InterPro" id="IPR040495">
    <property type="entry name" value="HU-CCDC81_bac_1"/>
</dbReference>
<feature type="region of interest" description="Disordered" evidence="1">
    <location>
        <begin position="164"/>
        <end position="245"/>
    </location>
</feature>